<keyword evidence="3 4" id="KW-0408">Iron</keyword>
<dbReference type="InterPro" id="IPR009056">
    <property type="entry name" value="Cyt_c-like_dom"/>
</dbReference>
<dbReference type="Proteomes" id="UP000006056">
    <property type="component" value="Chromosome"/>
</dbReference>
<sequence length="286" mass="31025">MRRIRGGIIAETYGSLQGAERVKRFDHRRIILAVAACGIVAPLSMHAQFPRSITEPTAVERGAKLYANACARCHGDDTRGMTGGAPDLLRSTLVLHERRESLHGKELSPYLKSTPPHKFDYNDKQADDLSQFLSASVNKILRSGYDDHPTHLTEGDVKAGEAYFHGAGGCDKCHSTTGDLAGIGKRYSAAALQQKFLFPNSGLGKKAAITAVVKFPNGTTATGDVVRIDDFTVQLRDHTTGATKSFNRTAGMKVTTTNPYAGHEALLEKITDADIHNLTTYLDTLK</sequence>
<evidence type="ECO:0000256" key="2">
    <source>
        <dbReference type="ARBA" id="ARBA00022723"/>
    </source>
</evidence>
<evidence type="ECO:0000313" key="8">
    <source>
        <dbReference type="Proteomes" id="UP000006056"/>
    </source>
</evidence>
<dbReference type="eggNOG" id="COG2010">
    <property type="taxonomic scope" value="Bacteria"/>
</dbReference>
<evidence type="ECO:0000313" key="7">
    <source>
        <dbReference type="EMBL" id="AFL90233.1"/>
    </source>
</evidence>
<proteinExistence type="predicted"/>
<evidence type="ECO:0000256" key="1">
    <source>
        <dbReference type="ARBA" id="ARBA00022617"/>
    </source>
</evidence>
<keyword evidence="2 4" id="KW-0479">Metal-binding</keyword>
<dbReference type="GO" id="GO:0020037">
    <property type="term" value="F:heme binding"/>
    <property type="evidence" value="ECO:0007669"/>
    <property type="project" value="InterPro"/>
</dbReference>
<keyword evidence="5" id="KW-0472">Membrane</keyword>
<dbReference type="AlphaFoldDB" id="I3ZLW5"/>
<organism evidence="7 8">
    <name type="scientific">Terriglobus roseus (strain DSM 18391 / NRRL B-41598 / KBS 63)</name>
    <dbReference type="NCBI Taxonomy" id="926566"/>
    <lineage>
        <taxon>Bacteria</taxon>
        <taxon>Pseudomonadati</taxon>
        <taxon>Acidobacteriota</taxon>
        <taxon>Terriglobia</taxon>
        <taxon>Terriglobales</taxon>
        <taxon>Acidobacteriaceae</taxon>
        <taxon>Terriglobus</taxon>
    </lineage>
</organism>
<dbReference type="Pfam" id="PF00034">
    <property type="entry name" value="Cytochrom_C"/>
    <property type="match status" value="1"/>
</dbReference>
<dbReference type="PROSITE" id="PS51007">
    <property type="entry name" value="CYTC"/>
    <property type="match status" value="2"/>
</dbReference>
<dbReference type="EMBL" id="CP003379">
    <property type="protein sequence ID" value="AFL90233.1"/>
    <property type="molecule type" value="Genomic_DNA"/>
</dbReference>
<dbReference type="KEGG" id="trs:Terro_4025"/>
<feature type="transmembrane region" description="Helical" evidence="5">
    <location>
        <begin position="30"/>
        <end position="49"/>
    </location>
</feature>
<reference evidence="7 8" key="1">
    <citation type="submission" date="2012-06" db="EMBL/GenBank/DDBJ databases">
        <title>Complete genome of Terriglobus roseus DSM 18391.</title>
        <authorList>
            <consortium name="US DOE Joint Genome Institute (JGI-PGF)"/>
            <person name="Lucas S."/>
            <person name="Copeland A."/>
            <person name="Lapidus A."/>
            <person name="Glavina del Rio T."/>
            <person name="Dalin E."/>
            <person name="Tice H."/>
            <person name="Bruce D."/>
            <person name="Goodwin L."/>
            <person name="Pitluck S."/>
            <person name="Peters L."/>
            <person name="Mikhailova N."/>
            <person name="Munk A.C.C."/>
            <person name="Kyrpides N."/>
            <person name="Mavromatis K."/>
            <person name="Ivanova N."/>
            <person name="Brettin T."/>
            <person name="Detter J.C."/>
            <person name="Han C."/>
            <person name="Larimer F."/>
            <person name="Land M."/>
            <person name="Hauser L."/>
            <person name="Markowitz V."/>
            <person name="Cheng J.-F."/>
            <person name="Hugenholtz P."/>
            <person name="Woyke T."/>
            <person name="Wu D."/>
            <person name="Brambilla E."/>
            <person name="Klenk H.-P."/>
            <person name="Eisen J.A."/>
        </authorList>
    </citation>
    <scope>NUCLEOTIDE SEQUENCE [LARGE SCALE GENOMIC DNA]</scope>
    <source>
        <strain evidence="8">DSM 18391 / NRRL B-41598 / KBS 63</strain>
    </source>
</reference>
<evidence type="ECO:0000259" key="6">
    <source>
        <dbReference type="PROSITE" id="PS51007"/>
    </source>
</evidence>
<name>I3ZLW5_TERRK</name>
<keyword evidence="5" id="KW-1133">Transmembrane helix</keyword>
<keyword evidence="5" id="KW-0812">Transmembrane</keyword>
<dbReference type="GO" id="GO:0009055">
    <property type="term" value="F:electron transfer activity"/>
    <property type="evidence" value="ECO:0007669"/>
    <property type="project" value="InterPro"/>
</dbReference>
<evidence type="ECO:0000256" key="5">
    <source>
        <dbReference type="SAM" id="Phobius"/>
    </source>
</evidence>
<evidence type="ECO:0000256" key="4">
    <source>
        <dbReference type="PROSITE-ProRule" id="PRU00433"/>
    </source>
</evidence>
<gene>
    <name evidence="7" type="ordered locus">Terro_4025</name>
</gene>
<dbReference type="SUPFAM" id="SSF46626">
    <property type="entry name" value="Cytochrome c"/>
    <property type="match status" value="2"/>
</dbReference>
<protein>
    <submittedName>
        <fullName evidence="7">Cytochrome c, mono-and diheme variants family</fullName>
    </submittedName>
</protein>
<dbReference type="InterPro" id="IPR036909">
    <property type="entry name" value="Cyt_c-like_dom_sf"/>
</dbReference>
<feature type="domain" description="Cytochrome c" evidence="6">
    <location>
        <begin position="57"/>
        <end position="137"/>
    </location>
</feature>
<dbReference type="STRING" id="926566.Terro_4025"/>
<dbReference type="Gene3D" id="1.10.760.10">
    <property type="entry name" value="Cytochrome c-like domain"/>
    <property type="match status" value="2"/>
</dbReference>
<keyword evidence="1 4" id="KW-0349">Heme</keyword>
<accession>I3ZLW5</accession>
<evidence type="ECO:0000256" key="3">
    <source>
        <dbReference type="ARBA" id="ARBA00023004"/>
    </source>
</evidence>
<keyword evidence="8" id="KW-1185">Reference proteome</keyword>
<dbReference type="GO" id="GO:0046872">
    <property type="term" value="F:metal ion binding"/>
    <property type="evidence" value="ECO:0007669"/>
    <property type="project" value="UniProtKB-KW"/>
</dbReference>
<dbReference type="HOGENOM" id="CLU_057863_0_0_0"/>
<feature type="domain" description="Cytochrome c" evidence="6">
    <location>
        <begin position="155"/>
        <end position="286"/>
    </location>
</feature>